<dbReference type="Ensembl" id="ENSGALT00010031636.1">
    <property type="protein sequence ID" value="ENSGALP00010018501.1"/>
    <property type="gene ID" value="ENSGALG00010013185.1"/>
</dbReference>
<feature type="signal peptide" evidence="9">
    <location>
        <begin position="1"/>
        <end position="19"/>
    </location>
</feature>
<dbReference type="Ensembl" id="ENSGALT00010031647.1">
    <property type="protein sequence ID" value="ENSGALP00010018511.1"/>
    <property type="gene ID" value="ENSGALG00010013185.1"/>
</dbReference>
<dbReference type="InterPro" id="IPR000477">
    <property type="entry name" value="RT_dom"/>
</dbReference>
<feature type="domain" description="Reverse transcriptase" evidence="10">
    <location>
        <begin position="1"/>
        <end position="156"/>
    </location>
</feature>
<dbReference type="InterPro" id="IPR012337">
    <property type="entry name" value="RNaseH-like_sf"/>
</dbReference>
<keyword evidence="9" id="KW-0732">Signal</keyword>
<dbReference type="InterPro" id="IPR010661">
    <property type="entry name" value="RVT_thumb"/>
</dbReference>
<dbReference type="PROSITE" id="PS50878">
    <property type="entry name" value="RT_POL"/>
    <property type="match status" value="1"/>
</dbReference>
<feature type="chain" id="PRO_5044694413" description="ribonuclease H" evidence="9">
    <location>
        <begin position="20"/>
        <end position="520"/>
    </location>
</feature>
<dbReference type="PANTHER" id="PTHR41694:SF3">
    <property type="entry name" value="RNA-DIRECTED DNA POLYMERASE-RELATED"/>
    <property type="match status" value="1"/>
</dbReference>
<dbReference type="Pfam" id="PF00078">
    <property type="entry name" value="RVT_1"/>
    <property type="match status" value="1"/>
</dbReference>
<accession>A0A8V0YIX1</accession>
<keyword evidence="3" id="KW-0808">Transferase</keyword>
<keyword evidence="4" id="KW-0548">Nucleotidyltransferase</keyword>
<dbReference type="InterPro" id="IPR002156">
    <property type="entry name" value="RNaseH_domain"/>
</dbReference>
<dbReference type="GeneTree" id="ENSGT00670000098165"/>
<evidence type="ECO:0000256" key="2">
    <source>
        <dbReference type="ARBA" id="ARBA00012180"/>
    </source>
</evidence>
<reference evidence="12" key="1">
    <citation type="submission" date="2020-11" db="EMBL/GenBank/DDBJ databases">
        <title>Gallus gallus (Chicken) genome, bGalGal1, GRCg7b, maternal haplotype autosomes + Z &amp; W.</title>
        <authorList>
            <person name="Warren W."/>
            <person name="Formenti G."/>
            <person name="Fedrigo O."/>
            <person name="Haase B."/>
            <person name="Mountcastle J."/>
            <person name="Balacco J."/>
            <person name="Tracey A."/>
            <person name="Schneider V."/>
            <person name="Okimoto R."/>
            <person name="Cheng H."/>
            <person name="Hawken R."/>
            <person name="Howe K."/>
            <person name="Jarvis E.D."/>
        </authorList>
    </citation>
    <scope>NUCLEOTIDE SEQUENCE [LARGE SCALE GENOMIC DNA]</scope>
    <source>
        <strain evidence="12">Broiler</strain>
    </source>
</reference>
<dbReference type="InterPro" id="IPR036397">
    <property type="entry name" value="RNaseH_sf"/>
</dbReference>
<dbReference type="AlphaFoldDB" id="A0A8V0YIX1"/>
<evidence type="ECO:0000313" key="12">
    <source>
        <dbReference type="Ensembl" id="ENSGALP00010018508.1"/>
    </source>
</evidence>
<evidence type="ECO:0000313" key="13">
    <source>
        <dbReference type="Proteomes" id="UP000000539"/>
    </source>
</evidence>
<dbReference type="Pfam" id="PF06817">
    <property type="entry name" value="RVT_thumb"/>
    <property type="match status" value="1"/>
</dbReference>
<evidence type="ECO:0000259" key="11">
    <source>
        <dbReference type="PROSITE" id="PS50879"/>
    </source>
</evidence>
<dbReference type="PANTHER" id="PTHR41694">
    <property type="entry name" value="ENDOGENOUS RETROVIRUS GROUP K MEMBER POL PROTEIN"/>
    <property type="match status" value="1"/>
</dbReference>
<name>A0A8V0YIX1_CHICK</name>
<dbReference type="PROSITE" id="PS50879">
    <property type="entry name" value="RNASE_H_1"/>
    <property type="match status" value="1"/>
</dbReference>
<dbReference type="Ensembl" id="ENSGALT00010031640.1">
    <property type="protein sequence ID" value="ENSGALP00010018504.1"/>
    <property type="gene ID" value="ENSGALG00010013185.1"/>
</dbReference>
<dbReference type="GO" id="GO:0004523">
    <property type="term" value="F:RNA-DNA hybrid ribonuclease activity"/>
    <property type="evidence" value="ECO:0007669"/>
    <property type="project" value="UniProtKB-EC"/>
</dbReference>
<proteinExistence type="inferred from homology"/>
<dbReference type="EC" id="3.1.26.4" evidence="2"/>
<evidence type="ECO:0000256" key="3">
    <source>
        <dbReference type="ARBA" id="ARBA00022679"/>
    </source>
</evidence>
<reference evidence="12" key="2">
    <citation type="submission" date="2025-05" db="UniProtKB">
        <authorList>
            <consortium name="Ensembl"/>
        </authorList>
    </citation>
    <scope>IDENTIFICATION</scope>
    <source>
        <strain evidence="12">broiler</strain>
    </source>
</reference>
<evidence type="ECO:0000256" key="7">
    <source>
        <dbReference type="ARBA" id="ARBA00022801"/>
    </source>
</evidence>
<keyword evidence="7" id="KW-0378">Hydrolase</keyword>
<keyword evidence="8" id="KW-0695">RNA-directed DNA polymerase</keyword>
<keyword evidence="6" id="KW-0255">Endonuclease</keyword>
<evidence type="ECO:0000259" key="10">
    <source>
        <dbReference type="PROSITE" id="PS50878"/>
    </source>
</evidence>
<dbReference type="InterPro" id="IPR043502">
    <property type="entry name" value="DNA/RNA_pol_sf"/>
</dbReference>
<keyword evidence="13" id="KW-1185">Reference proteome</keyword>
<protein>
    <recommendedName>
        <fullName evidence="2">ribonuclease H</fullName>
        <ecNumber evidence="2">3.1.26.4</ecNumber>
    </recommendedName>
</protein>
<evidence type="ECO:0000256" key="5">
    <source>
        <dbReference type="ARBA" id="ARBA00022722"/>
    </source>
</evidence>
<evidence type="ECO:0000256" key="1">
    <source>
        <dbReference type="ARBA" id="ARBA00010879"/>
    </source>
</evidence>
<evidence type="ECO:0000256" key="6">
    <source>
        <dbReference type="ARBA" id="ARBA00022759"/>
    </source>
</evidence>
<evidence type="ECO:0000256" key="8">
    <source>
        <dbReference type="ARBA" id="ARBA00022918"/>
    </source>
</evidence>
<dbReference type="InterPro" id="IPR043128">
    <property type="entry name" value="Rev_trsase/Diguanyl_cyclase"/>
</dbReference>
<organism evidence="12 13">
    <name type="scientific">Gallus gallus</name>
    <name type="common">Chicken</name>
    <dbReference type="NCBI Taxonomy" id="9031"/>
    <lineage>
        <taxon>Eukaryota</taxon>
        <taxon>Metazoa</taxon>
        <taxon>Chordata</taxon>
        <taxon>Craniata</taxon>
        <taxon>Vertebrata</taxon>
        <taxon>Euteleostomi</taxon>
        <taxon>Archelosauria</taxon>
        <taxon>Archosauria</taxon>
        <taxon>Dinosauria</taxon>
        <taxon>Saurischia</taxon>
        <taxon>Theropoda</taxon>
        <taxon>Coelurosauria</taxon>
        <taxon>Aves</taxon>
        <taxon>Neognathae</taxon>
        <taxon>Galloanserae</taxon>
        <taxon>Galliformes</taxon>
        <taxon>Phasianidae</taxon>
        <taxon>Phasianinae</taxon>
        <taxon>Gallus</taxon>
    </lineage>
</organism>
<dbReference type="Gene3D" id="3.30.70.270">
    <property type="match status" value="2"/>
</dbReference>
<feature type="domain" description="RNase H type-1" evidence="11">
    <location>
        <begin position="375"/>
        <end position="511"/>
    </location>
</feature>
<evidence type="ECO:0000256" key="9">
    <source>
        <dbReference type="SAM" id="SignalP"/>
    </source>
</evidence>
<dbReference type="Proteomes" id="UP000000539">
    <property type="component" value="Chromosome W"/>
</dbReference>
<dbReference type="GO" id="GO:0003964">
    <property type="term" value="F:RNA-directed DNA polymerase activity"/>
    <property type="evidence" value="ECO:0007669"/>
    <property type="project" value="UniProtKB-KW"/>
</dbReference>
<comment type="similarity">
    <text evidence="1">Belongs to the beta type-B retroviral polymerase family. HERV class-II K(HML-2) pol subfamily.</text>
</comment>
<dbReference type="Gene3D" id="3.10.10.10">
    <property type="entry name" value="HIV Type 1 Reverse Transcriptase, subunit A, domain 1"/>
    <property type="match status" value="1"/>
</dbReference>
<dbReference type="Ensembl" id="ENSGALT00010031644.1">
    <property type="protein sequence ID" value="ENSGALP00010018508.1"/>
    <property type="gene ID" value="ENSGALG00010013185.1"/>
</dbReference>
<evidence type="ECO:0000256" key="4">
    <source>
        <dbReference type="ARBA" id="ARBA00022695"/>
    </source>
</evidence>
<dbReference type="GO" id="GO:0035613">
    <property type="term" value="F:RNA stem-loop binding"/>
    <property type="evidence" value="ECO:0000318"/>
    <property type="project" value="GO_Central"/>
</dbReference>
<dbReference type="SUPFAM" id="SSF56672">
    <property type="entry name" value="DNA/RNA polymerases"/>
    <property type="match status" value="1"/>
</dbReference>
<dbReference type="Gene3D" id="3.30.420.10">
    <property type="entry name" value="Ribonuclease H-like superfamily/Ribonuclease H"/>
    <property type="match status" value="1"/>
</dbReference>
<dbReference type="SUPFAM" id="SSF53098">
    <property type="entry name" value="Ribonuclease H-like"/>
    <property type="match status" value="1"/>
</dbReference>
<sequence>MLNWLRCALSIGALQPALPNPAMLPYNWPLLIIDLKDCFFTITLHPQDTKRFAFTLPALNRELPDQRFEWTVLPQRMKNSPTRCQLYVDHALQPLWRKWKQMVIYHCMDDILFAQPEVFTQERIWQIEKTLNREGLMIAPEKVQLSAPWKYLGWTLTNTIVTPQKLQLNIKIETLHDAQRLLGDLKGLRPVVGIPNKLLESLQPLLRGTDLAQPVTVTSQHKRLLQQIMDCIIHGSVRRRDPDLPIQVMVWYGPKYLLGALAQSKKKTGEVWVLEWICPSLQQSKTLLQKTELLAEVIKKGRERTLQITGMEPVCVQLPMQKDTLTWYMQHSPQLQDALLGAGSTVSMEKIPNALLHWIGQWSWLWIPKQHETPLQNAIMAYTDTGWKSRTAAVTWQQGGSWRHHLIAADDKDLLQTLELVAIVWAMMNLIDPLNVVTNSLYVAGVCHQIEEAYIKEVQNRRLYELFVQLQRAIRIREHSYAVIHVRGRKWEIDLGEGNARANCLVSLAQRPLVSQHVLA</sequence>
<keyword evidence="5" id="KW-0540">Nuclease</keyword>